<feature type="transmembrane region" description="Helical" evidence="1">
    <location>
        <begin position="34"/>
        <end position="56"/>
    </location>
</feature>
<organism evidence="2 3">
    <name type="scientific">Aspergillus sergii</name>
    <dbReference type="NCBI Taxonomy" id="1034303"/>
    <lineage>
        <taxon>Eukaryota</taxon>
        <taxon>Fungi</taxon>
        <taxon>Dikarya</taxon>
        <taxon>Ascomycota</taxon>
        <taxon>Pezizomycotina</taxon>
        <taxon>Eurotiomycetes</taxon>
        <taxon>Eurotiomycetidae</taxon>
        <taxon>Eurotiales</taxon>
        <taxon>Aspergillaceae</taxon>
        <taxon>Aspergillus</taxon>
        <taxon>Aspergillus subgen. Circumdati</taxon>
    </lineage>
</organism>
<protein>
    <submittedName>
        <fullName evidence="2">Uncharacterized protein</fullName>
    </submittedName>
</protein>
<evidence type="ECO:0000313" key="2">
    <source>
        <dbReference type="EMBL" id="KAE8333302.1"/>
    </source>
</evidence>
<keyword evidence="1" id="KW-0812">Transmembrane</keyword>
<keyword evidence="3" id="KW-1185">Reference proteome</keyword>
<dbReference type="AlphaFoldDB" id="A0A5N6XK59"/>
<dbReference type="Proteomes" id="UP000325945">
    <property type="component" value="Unassembled WGS sequence"/>
</dbReference>
<evidence type="ECO:0000313" key="3">
    <source>
        <dbReference type="Proteomes" id="UP000325945"/>
    </source>
</evidence>
<keyword evidence="1" id="KW-0472">Membrane</keyword>
<sequence>MLRNRAISTPLSFHHCLCVSQSKHTYLERDFQTLVYVSLLSGVSCAPMCLVVPVLLEQTVSASSAISRNPLKAVHRR</sequence>
<evidence type="ECO:0000256" key="1">
    <source>
        <dbReference type="SAM" id="Phobius"/>
    </source>
</evidence>
<gene>
    <name evidence="2" type="ORF">BDV39DRAFT_165624</name>
</gene>
<accession>A0A5N6XK59</accession>
<proteinExistence type="predicted"/>
<keyword evidence="1" id="KW-1133">Transmembrane helix</keyword>
<dbReference type="EMBL" id="ML741762">
    <property type="protein sequence ID" value="KAE8333302.1"/>
    <property type="molecule type" value="Genomic_DNA"/>
</dbReference>
<name>A0A5N6XK59_9EURO</name>
<reference evidence="3" key="1">
    <citation type="submission" date="2019-04" db="EMBL/GenBank/DDBJ databases">
        <title>Friends and foes A comparative genomics studyof 23 Aspergillus species from section Flavi.</title>
        <authorList>
            <consortium name="DOE Joint Genome Institute"/>
            <person name="Kjaerbolling I."/>
            <person name="Vesth T."/>
            <person name="Frisvad J.C."/>
            <person name="Nybo J.L."/>
            <person name="Theobald S."/>
            <person name="Kildgaard S."/>
            <person name="Isbrandt T."/>
            <person name="Kuo A."/>
            <person name="Sato A."/>
            <person name="Lyhne E.K."/>
            <person name="Kogle M.E."/>
            <person name="Wiebenga A."/>
            <person name="Kun R.S."/>
            <person name="Lubbers R.J."/>
            <person name="Makela M.R."/>
            <person name="Barry K."/>
            <person name="Chovatia M."/>
            <person name="Clum A."/>
            <person name="Daum C."/>
            <person name="Haridas S."/>
            <person name="He G."/>
            <person name="LaButti K."/>
            <person name="Lipzen A."/>
            <person name="Mondo S."/>
            <person name="Riley R."/>
            <person name="Salamov A."/>
            <person name="Simmons B.A."/>
            <person name="Magnuson J.K."/>
            <person name="Henrissat B."/>
            <person name="Mortensen U.H."/>
            <person name="Larsen T.O."/>
            <person name="Devries R.P."/>
            <person name="Grigoriev I.V."/>
            <person name="Machida M."/>
            <person name="Baker S.E."/>
            <person name="Andersen M.R."/>
        </authorList>
    </citation>
    <scope>NUCLEOTIDE SEQUENCE [LARGE SCALE GENOMIC DNA]</scope>
    <source>
        <strain evidence="3">CBS 130017</strain>
    </source>
</reference>